<dbReference type="KEGG" id="cbv:U729_3094"/>
<keyword evidence="2" id="KW-1185">Reference proteome</keyword>
<dbReference type="Proteomes" id="UP000030635">
    <property type="component" value="Plasmid pCBJ"/>
</dbReference>
<proteinExistence type="predicted"/>
<dbReference type="EMBL" id="CP006906">
    <property type="protein sequence ID" value="AIY85262.1"/>
    <property type="molecule type" value="Genomic_DNA"/>
</dbReference>
<protein>
    <submittedName>
        <fullName evidence="1">Uncharacterized protein</fullName>
    </submittedName>
</protein>
<evidence type="ECO:0000313" key="1">
    <source>
        <dbReference type="EMBL" id="AIY85262.1"/>
    </source>
</evidence>
<gene>
    <name evidence="1" type="ORF">U729_3094</name>
</gene>
<reference evidence="1 2" key="1">
    <citation type="journal article" date="2015" name="Infect. Genet. Evol.">
        <title>Genomic sequences of six botulinum neurotoxin-producing strains representing three clostridial species illustrate the mobility and diversity of botulinum neurotoxin genes.</title>
        <authorList>
            <person name="Smith T.J."/>
            <person name="Hill K.K."/>
            <person name="Xie G."/>
            <person name="Foley B.T."/>
            <person name="Williamson C.H."/>
            <person name="Foster J.T."/>
            <person name="Johnson S.L."/>
            <person name="Chertkov O."/>
            <person name="Teshima H."/>
            <person name="Gibbons H.S."/>
            <person name="Johnsky L.A."/>
            <person name="Karavis M.A."/>
            <person name="Smith L.A."/>
        </authorList>
    </citation>
    <scope>NUCLEOTIDE SEQUENCE [LARGE SCALE GENOMIC DNA]</scope>
    <source>
        <strain evidence="1">Sullivan</strain>
        <plasmid evidence="2">Plasmid pCBJ</plasmid>
    </source>
</reference>
<evidence type="ECO:0000313" key="2">
    <source>
        <dbReference type="Proteomes" id="UP000030635"/>
    </source>
</evidence>
<dbReference type="HOGENOM" id="CLU_1197820_0_0_9"/>
<dbReference type="AlphaFoldDB" id="A0A0A7G098"/>
<name>A0A0A7G098_9CLOT</name>
<dbReference type="eggNOG" id="ENOG502Z8KE">
    <property type="taxonomic scope" value="Bacteria"/>
</dbReference>
<organism evidence="1 2">
    <name type="scientific">Clostridium baratii str. Sullivan</name>
    <dbReference type="NCBI Taxonomy" id="1415775"/>
    <lineage>
        <taxon>Bacteria</taxon>
        <taxon>Bacillati</taxon>
        <taxon>Bacillota</taxon>
        <taxon>Clostridia</taxon>
        <taxon>Eubacteriales</taxon>
        <taxon>Clostridiaceae</taxon>
        <taxon>Clostridium</taxon>
    </lineage>
</organism>
<geneLocation type="plasmid" evidence="1 2">
    <name>pCBJ</name>
</geneLocation>
<dbReference type="RefSeq" id="WP_040113573.1">
    <property type="nucleotide sequence ID" value="NZ_CP006906.1"/>
</dbReference>
<sequence>MSHFSVGVLLKKGGKELEQLLAPYQENNMGDCPVEYLEFEDCTKEVLENYEEHKEEYTDVDTFAKDYYGYKKHEDKYGYWENPNAKWDWYLIGGRWSESLIDKKGKKVSFALLKDIDWDKMREQAKKVAEYMWDNTPEGIERFFAGITKEDTRESFIKRQTEFSTYAVVTPDGVWHSKGTMGWFGLSKENDNAANTWSNNFYDTFIKNEDQETMLVIVDCHI</sequence>
<keyword evidence="1" id="KW-0614">Plasmid</keyword>
<dbReference type="OrthoDB" id="9152081at2"/>
<accession>A0A0A7G098</accession>